<evidence type="ECO:0000313" key="1">
    <source>
        <dbReference type="EMBL" id="ODP38939.1"/>
    </source>
</evidence>
<dbReference type="InterPro" id="IPR008183">
    <property type="entry name" value="Aldose_1/G6P_1-epimerase"/>
</dbReference>
<gene>
    <name evidence="1" type="ORF">BFL28_12845</name>
</gene>
<reference evidence="1 2" key="1">
    <citation type="submission" date="2016-08" db="EMBL/GenBank/DDBJ databases">
        <title>Draft genome of the agarase producing Sphingomonas sp. MCT13.</title>
        <authorList>
            <person name="D'Andrea M.M."/>
            <person name="Rossolini G.M."/>
            <person name="Thaller M.C."/>
        </authorList>
    </citation>
    <scope>NUCLEOTIDE SEQUENCE [LARGE SCALE GENOMIC DNA]</scope>
    <source>
        <strain evidence="1 2">MCT13</strain>
    </source>
</reference>
<evidence type="ECO:0000313" key="2">
    <source>
        <dbReference type="Proteomes" id="UP000094487"/>
    </source>
</evidence>
<dbReference type="AlphaFoldDB" id="A0A1E3LYZ3"/>
<evidence type="ECO:0008006" key="3">
    <source>
        <dbReference type="Google" id="ProtNLM"/>
    </source>
</evidence>
<dbReference type="GO" id="GO:0005975">
    <property type="term" value="P:carbohydrate metabolic process"/>
    <property type="evidence" value="ECO:0007669"/>
    <property type="project" value="InterPro"/>
</dbReference>
<dbReference type="Proteomes" id="UP000094487">
    <property type="component" value="Unassembled WGS sequence"/>
</dbReference>
<dbReference type="SUPFAM" id="SSF74650">
    <property type="entry name" value="Galactose mutarotase-like"/>
    <property type="match status" value="1"/>
</dbReference>
<protein>
    <recommendedName>
        <fullName evidence="3">Aldose epimerase</fullName>
    </recommendedName>
</protein>
<sequence length="290" mass="32359">MPKALRLSAGEYRAEIYPDNGGSLGRLFWRDEALLQSSADPQRLRDPSSVGMFPMVPFGGRVADAKFDWRGKCHALAAHPGESHAVHGNAWMEQWTVEDAGRTQARLTLESTCGPLAYRADQHFSLDTDGLHVLLGVTSLADMPLPFGLGFHPWFPRRPGNRIRFKARRFWLERPGGIPSDPISLPPELDFAAGAELPSTWRNNIYEDWSRALQIDYPDRGFHVALTASSNLDWLMVYANPALDFFCLEPQSHLPDAHNRDGVQDRYGLVELDPGQCISGRISIRAGELA</sequence>
<dbReference type="Pfam" id="PF01263">
    <property type="entry name" value="Aldose_epim"/>
    <property type="match status" value="1"/>
</dbReference>
<proteinExistence type="predicted"/>
<dbReference type="RefSeq" id="WP_069319414.1">
    <property type="nucleotide sequence ID" value="NZ_MDDS01000010.1"/>
</dbReference>
<keyword evidence="2" id="KW-1185">Reference proteome</keyword>
<dbReference type="GO" id="GO:0016853">
    <property type="term" value="F:isomerase activity"/>
    <property type="evidence" value="ECO:0007669"/>
    <property type="project" value="InterPro"/>
</dbReference>
<dbReference type="STRING" id="1888892.BFL28_12845"/>
<accession>A0A1E3LYZ3</accession>
<organism evidence="1 2">
    <name type="scientific">Sphingomonas turrisvirgatae</name>
    <dbReference type="NCBI Taxonomy" id="1888892"/>
    <lineage>
        <taxon>Bacteria</taxon>
        <taxon>Pseudomonadati</taxon>
        <taxon>Pseudomonadota</taxon>
        <taxon>Alphaproteobacteria</taxon>
        <taxon>Sphingomonadales</taxon>
        <taxon>Sphingomonadaceae</taxon>
        <taxon>Sphingomonas</taxon>
    </lineage>
</organism>
<dbReference type="EMBL" id="MDDS01000010">
    <property type="protein sequence ID" value="ODP38939.1"/>
    <property type="molecule type" value="Genomic_DNA"/>
</dbReference>
<dbReference type="OrthoDB" id="9796517at2"/>
<dbReference type="CDD" id="cd09021">
    <property type="entry name" value="Aldose_epim_Ec_YphB"/>
    <property type="match status" value="1"/>
</dbReference>
<dbReference type="InterPro" id="IPR014718">
    <property type="entry name" value="GH-type_carb-bd"/>
</dbReference>
<name>A0A1E3LYZ3_9SPHN</name>
<dbReference type="GO" id="GO:0030246">
    <property type="term" value="F:carbohydrate binding"/>
    <property type="evidence" value="ECO:0007669"/>
    <property type="project" value="InterPro"/>
</dbReference>
<dbReference type="InterPro" id="IPR011013">
    <property type="entry name" value="Gal_mutarotase_sf_dom"/>
</dbReference>
<comment type="caution">
    <text evidence="1">The sequence shown here is derived from an EMBL/GenBank/DDBJ whole genome shotgun (WGS) entry which is preliminary data.</text>
</comment>
<dbReference type="Gene3D" id="2.70.98.10">
    <property type="match status" value="1"/>
</dbReference>